<sequence>MSTNVVLFQSHPDLLPTPAAGQTRDEHCLQRAWAELTSRQRFPATEVRRIHSEWELSAADREFLDRTFPNIQAVTHNFARPQPHRWEEAMAEARASLLREVEDRAFDEITKGIEGVLLPILRSGGAYNAAVPVAELIAEQLYISLARVTPVPGDRFELAEVRDDEIADPDEFRTLLTRAQANLRDGIRVGYSAPPGVPGGMVEVRRPGGFAASMIATPGFVGRMIDMIGSDRLVAAMPHSGELYLAPADTALADELRELVEGSGEGRYPLAPTLMLFEPTSMSVLFQKAA</sequence>
<protein>
    <submittedName>
        <fullName evidence="1">Uncharacterized protein</fullName>
    </submittedName>
</protein>
<dbReference type="EMBL" id="LT629701">
    <property type="protein sequence ID" value="SDM56830.1"/>
    <property type="molecule type" value="Genomic_DNA"/>
</dbReference>
<organism evidence="1 2">
    <name type="scientific">Allokutzneria albata</name>
    <name type="common">Kibdelosporangium albatum</name>
    <dbReference type="NCBI Taxonomy" id="211114"/>
    <lineage>
        <taxon>Bacteria</taxon>
        <taxon>Bacillati</taxon>
        <taxon>Actinomycetota</taxon>
        <taxon>Actinomycetes</taxon>
        <taxon>Pseudonocardiales</taxon>
        <taxon>Pseudonocardiaceae</taxon>
        <taxon>Allokutzneria</taxon>
    </lineage>
</organism>
<dbReference type="eggNOG" id="ENOG5031K7F">
    <property type="taxonomic scope" value="Bacteria"/>
</dbReference>
<reference evidence="1 2" key="1">
    <citation type="submission" date="2016-10" db="EMBL/GenBank/DDBJ databases">
        <authorList>
            <person name="de Groot N.N."/>
        </authorList>
    </citation>
    <scope>NUCLEOTIDE SEQUENCE [LARGE SCALE GENOMIC DNA]</scope>
    <source>
        <strain evidence="1 2">DSM 44149</strain>
    </source>
</reference>
<proteinExistence type="predicted"/>
<dbReference type="AlphaFoldDB" id="A0A1G9UA65"/>
<evidence type="ECO:0000313" key="2">
    <source>
        <dbReference type="Proteomes" id="UP000183376"/>
    </source>
</evidence>
<gene>
    <name evidence="1" type="ORF">SAMN04489726_2295</name>
</gene>
<dbReference type="Proteomes" id="UP000183376">
    <property type="component" value="Chromosome I"/>
</dbReference>
<evidence type="ECO:0000313" key="1">
    <source>
        <dbReference type="EMBL" id="SDM56830.1"/>
    </source>
</evidence>
<accession>A0A1G9UA65</accession>
<name>A0A1G9UA65_ALLAB</name>
<keyword evidence="2" id="KW-1185">Reference proteome</keyword>